<dbReference type="InterPro" id="IPR023561">
    <property type="entry name" value="Carbonic_anhydrase_a-class"/>
</dbReference>
<evidence type="ECO:0000256" key="5">
    <source>
        <dbReference type="ARBA" id="ARBA00022833"/>
    </source>
</evidence>
<dbReference type="Pfam" id="PF00194">
    <property type="entry name" value="Carb_anhydrase"/>
    <property type="match status" value="1"/>
</dbReference>
<keyword evidence="5 9" id="KW-0862">Zinc</keyword>
<protein>
    <recommendedName>
        <fullName evidence="2 9">Carbonic anhydrase</fullName>
        <ecNumber evidence="2 9">4.2.1.1</ecNumber>
    </recommendedName>
</protein>
<dbReference type="GO" id="GO:0006730">
    <property type="term" value="P:one-carbon metabolic process"/>
    <property type="evidence" value="ECO:0007669"/>
    <property type="project" value="TreeGrafter"/>
</dbReference>
<dbReference type="Proteomes" id="UP001179952">
    <property type="component" value="Unassembled WGS sequence"/>
</dbReference>
<feature type="chain" id="PRO_5043112085" description="Carbonic anhydrase" evidence="9">
    <location>
        <begin position="26"/>
        <end position="272"/>
    </location>
</feature>
<dbReference type="PANTHER" id="PTHR18952">
    <property type="entry name" value="CARBONIC ANHYDRASE"/>
    <property type="match status" value="1"/>
</dbReference>
<evidence type="ECO:0000256" key="9">
    <source>
        <dbReference type="RuleBase" id="RU367011"/>
    </source>
</evidence>
<comment type="caution">
    <text evidence="11">The sequence shown here is derived from an EMBL/GenBank/DDBJ whole genome shotgun (WGS) entry which is preliminary data.</text>
</comment>
<comment type="catalytic activity">
    <reaction evidence="8 9">
        <text>hydrogencarbonate + H(+) = CO2 + H2O</text>
        <dbReference type="Rhea" id="RHEA:10748"/>
        <dbReference type="ChEBI" id="CHEBI:15377"/>
        <dbReference type="ChEBI" id="CHEBI:15378"/>
        <dbReference type="ChEBI" id="CHEBI:16526"/>
        <dbReference type="ChEBI" id="CHEBI:17544"/>
        <dbReference type="EC" id="4.2.1.1"/>
    </reaction>
</comment>
<comment type="cofactor">
    <cofactor evidence="1 9">
        <name>Zn(2+)</name>
        <dbReference type="ChEBI" id="CHEBI:29105"/>
    </cofactor>
</comment>
<dbReference type="GO" id="GO:0008270">
    <property type="term" value="F:zinc ion binding"/>
    <property type="evidence" value="ECO:0007669"/>
    <property type="project" value="UniProtKB-UniRule"/>
</dbReference>
<dbReference type="InterPro" id="IPR001148">
    <property type="entry name" value="CA_dom"/>
</dbReference>
<dbReference type="EMBL" id="JAUJYN010000009">
    <property type="protein sequence ID" value="KAK1264206.1"/>
    <property type="molecule type" value="Genomic_DNA"/>
</dbReference>
<proteinExistence type="inferred from homology"/>
<feature type="signal peptide" evidence="9">
    <location>
        <begin position="1"/>
        <end position="25"/>
    </location>
</feature>
<evidence type="ECO:0000259" key="10">
    <source>
        <dbReference type="PROSITE" id="PS51144"/>
    </source>
</evidence>
<dbReference type="PANTHER" id="PTHR18952:SF253">
    <property type="entry name" value="OS08G0470200 PROTEIN"/>
    <property type="match status" value="1"/>
</dbReference>
<evidence type="ECO:0000313" key="11">
    <source>
        <dbReference type="EMBL" id="KAK1264206.1"/>
    </source>
</evidence>
<sequence length="272" mass="31743">MVSKNLIILPLCLSLILTQFMPSTSQEVEDEREFSYEEGSENGPGHWGSIHEDWAICDEGEMQSPIDLSHKRVHVVSHLGHLRRSYRPSVATMINRGHDIMLKWEHGAGSVWMNGTKYVLNQLHWHWPSEHTINGRRFPMELHLVHESEDGKIAVVGVLYKLGRADNFLRKMEDYIRKIRDIHEGKEEVGVVDPREVRRGSRKYYRYTGSLTTPPCTEGVVWTMVAKIRTVSREQLKLLKEAVHDDTEMNARPTQAINDRMVQFYRPWRVRY</sequence>
<evidence type="ECO:0000256" key="3">
    <source>
        <dbReference type="ARBA" id="ARBA00022723"/>
    </source>
</evidence>
<evidence type="ECO:0000256" key="1">
    <source>
        <dbReference type="ARBA" id="ARBA00001947"/>
    </source>
</evidence>
<name>A0AAV9AJ89_ACOGR</name>
<dbReference type="SMART" id="SM01057">
    <property type="entry name" value="Carb_anhydrase"/>
    <property type="match status" value="1"/>
</dbReference>
<evidence type="ECO:0000256" key="7">
    <source>
        <dbReference type="ARBA" id="ARBA00023239"/>
    </source>
</evidence>
<gene>
    <name evidence="11" type="ORF">QJS04_geneDACA018595</name>
</gene>
<dbReference type="FunFam" id="3.10.200.10:FF:000007">
    <property type="entry name" value="Alpha carbonic anhydrase 3"/>
    <property type="match status" value="1"/>
</dbReference>
<dbReference type="EC" id="4.2.1.1" evidence="2 9"/>
<dbReference type="SUPFAM" id="SSF51069">
    <property type="entry name" value="Carbonic anhydrase"/>
    <property type="match status" value="1"/>
</dbReference>
<reference evidence="11" key="1">
    <citation type="journal article" date="2023" name="Nat. Commun.">
        <title>Diploid and tetraploid genomes of Acorus and the evolution of monocots.</title>
        <authorList>
            <person name="Ma L."/>
            <person name="Liu K.W."/>
            <person name="Li Z."/>
            <person name="Hsiao Y.Y."/>
            <person name="Qi Y."/>
            <person name="Fu T."/>
            <person name="Tang G.D."/>
            <person name="Zhang D."/>
            <person name="Sun W.H."/>
            <person name="Liu D.K."/>
            <person name="Li Y."/>
            <person name="Chen G.Z."/>
            <person name="Liu X.D."/>
            <person name="Liao X.Y."/>
            <person name="Jiang Y.T."/>
            <person name="Yu X."/>
            <person name="Hao Y."/>
            <person name="Huang J."/>
            <person name="Zhao X.W."/>
            <person name="Ke S."/>
            <person name="Chen Y.Y."/>
            <person name="Wu W.L."/>
            <person name="Hsu J.L."/>
            <person name="Lin Y.F."/>
            <person name="Huang M.D."/>
            <person name="Li C.Y."/>
            <person name="Huang L."/>
            <person name="Wang Z.W."/>
            <person name="Zhao X."/>
            <person name="Zhong W.Y."/>
            <person name="Peng D.H."/>
            <person name="Ahmad S."/>
            <person name="Lan S."/>
            <person name="Zhang J.S."/>
            <person name="Tsai W.C."/>
            <person name="Van de Peer Y."/>
            <person name="Liu Z.J."/>
        </authorList>
    </citation>
    <scope>NUCLEOTIDE SEQUENCE</scope>
    <source>
        <strain evidence="11">SCP</strain>
    </source>
</reference>
<keyword evidence="6" id="KW-0325">Glycoprotein</keyword>
<evidence type="ECO:0000256" key="6">
    <source>
        <dbReference type="ARBA" id="ARBA00023180"/>
    </source>
</evidence>
<dbReference type="InterPro" id="IPR018338">
    <property type="entry name" value="Carbonic_anhydrase_a-class_CS"/>
</dbReference>
<dbReference type="PROSITE" id="PS00162">
    <property type="entry name" value="ALPHA_CA_1"/>
    <property type="match status" value="1"/>
</dbReference>
<dbReference type="AlphaFoldDB" id="A0AAV9AJ89"/>
<evidence type="ECO:0000256" key="8">
    <source>
        <dbReference type="ARBA" id="ARBA00048348"/>
    </source>
</evidence>
<comment type="similarity">
    <text evidence="9">Belongs to the alpha-carbonic anhydrase family.</text>
</comment>
<comment type="function">
    <text evidence="9">Reversible hydration of carbon dioxide.</text>
</comment>
<dbReference type="CDD" id="cd03124">
    <property type="entry name" value="alpha_CA_prokaryotic_like"/>
    <property type="match status" value="1"/>
</dbReference>
<accession>A0AAV9AJ89</accession>
<organism evidence="11 12">
    <name type="scientific">Acorus gramineus</name>
    <name type="common">Dwarf sweet flag</name>
    <dbReference type="NCBI Taxonomy" id="55184"/>
    <lineage>
        <taxon>Eukaryota</taxon>
        <taxon>Viridiplantae</taxon>
        <taxon>Streptophyta</taxon>
        <taxon>Embryophyta</taxon>
        <taxon>Tracheophyta</taxon>
        <taxon>Spermatophyta</taxon>
        <taxon>Magnoliopsida</taxon>
        <taxon>Liliopsida</taxon>
        <taxon>Acoraceae</taxon>
        <taxon>Acorus</taxon>
    </lineage>
</organism>
<dbReference type="Gene3D" id="3.10.200.10">
    <property type="entry name" value="Alpha carbonic anhydrase"/>
    <property type="match status" value="1"/>
</dbReference>
<dbReference type="InterPro" id="IPR036398">
    <property type="entry name" value="CA_dom_sf"/>
</dbReference>
<keyword evidence="3 9" id="KW-0479">Metal-binding</keyword>
<keyword evidence="12" id="KW-1185">Reference proteome</keyword>
<keyword evidence="7 9" id="KW-0456">Lyase</keyword>
<reference evidence="11" key="2">
    <citation type="submission" date="2023-06" db="EMBL/GenBank/DDBJ databases">
        <authorList>
            <person name="Ma L."/>
            <person name="Liu K.-W."/>
            <person name="Li Z."/>
            <person name="Hsiao Y.-Y."/>
            <person name="Qi Y."/>
            <person name="Fu T."/>
            <person name="Tang G."/>
            <person name="Zhang D."/>
            <person name="Sun W.-H."/>
            <person name="Liu D.-K."/>
            <person name="Li Y."/>
            <person name="Chen G.-Z."/>
            <person name="Liu X.-D."/>
            <person name="Liao X.-Y."/>
            <person name="Jiang Y.-T."/>
            <person name="Yu X."/>
            <person name="Hao Y."/>
            <person name="Huang J."/>
            <person name="Zhao X.-W."/>
            <person name="Ke S."/>
            <person name="Chen Y.-Y."/>
            <person name="Wu W.-L."/>
            <person name="Hsu J.-L."/>
            <person name="Lin Y.-F."/>
            <person name="Huang M.-D."/>
            <person name="Li C.-Y."/>
            <person name="Huang L."/>
            <person name="Wang Z.-W."/>
            <person name="Zhao X."/>
            <person name="Zhong W.-Y."/>
            <person name="Peng D.-H."/>
            <person name="Ahmad S."/>
            <person name="Lan S."/>
            <person name="Zhang J.-S."/>
            <person name="Tsai W.-C."/>
            <person name="Van De Peer Y."/>
            <person name="Liu Z.-J."/>
        </authorList>
    </citation>
    <scope>NUCLEOTIDE SEQUENCE</scope>
    <source>
        <strain evidence="11">SCP</strain>
        <tissue evidence="11">Leaves</tissue>
    </source>
</reference>
<dbReference type="PROSITE" id="PS51144">
    <property type="entry name" value="ALPHA_CA_2"/>
    <property type="match status" value="1"/>
</dbReference>
<keyword evidence="4 9" id="KW-0732">Signal</keyword>
<evidence type="ECO:0000256" key="2">
    <source>
        <dbReference type="ARBA" id="ARBA00012925"/>
    </source>
</evidence>
<evidence type="ECO:0000256" key="4">
    <source>
        <dbReference type="ARBA" id="ARBA00022729"/>
    </source>
</evidence>
<dbReference type="GO" id="GO:0004089">
    <property type="term" value="F:carbonate dehydratase activity"/>
    <property type="evidence" value="ECO:0007669"/>
    <property type="project" value="UniProtKB-UniRule"/>
</dbReference>
<evidence type="ECO:0000313" key="12">
    <source>
        <dbReference type="Proteomes" id="UP001179952"/>
    </source>
</evidence>
<dbReference type="InterPro" id="IPR041891">
    <property type="entry name" value="Alpha_CA_prokaryot-like"/>
</dbReference>
<feature type="domain" description="Alpha-carbonic anhydrase" evidence="10">
    <location>
        <begin position="32"/>
        <end position="266"/>
    </location>
</feature>